<keyword evidence="3" id="KW-1185">Reference proteome</keyword>
<organism evidence="2 3">
    <name type="scientific">Ricinus communis</name>
    <name type="common">Castor bean</name>
    <dbReference type="NCBI Taxonomy" id="3988"/>
    <lineage>
        <taxon>Eukaryota</taxon>
        <taxon>Viridiplantae</taxon>
        <taxon>Streptophyta</taxon>
        <taxon>Embryophyta</taxon>
        <taxon>Tracheophyta</taxon>
        <taxon>Spermatophyta</taxon>
        <taxon>Magnoliopsida</taxon>
        <taxon>eudicotyledons</taxon>
        <taxon>Gunneridae</taxon>
        <taxon>Pentapetalae</taxon>
        <taxon>rosids</taxon>
        <taxon>fabids</taxon>
        <taxon>Malpighiales</taxon>
        <taxon>Euphorbiaceae</taxon>
        <taxon>Acalyphoideae</taxon>
        <taxon>Acalypheae</taxon>
        <taxon>Ricinus</taxon>
    </lineage>
</organism>
<name>B9S3W9_RICCO</name>
<dbReference type="InParanoid" id="B9S3W9"/>
<gene>
    <name evidence="2" type="ORF">RCOM_0556510</name>
</gene>
<dbReference type="Proteomes" id="UP000008311">
    <property type="component" value="Unassembled WGS sequence"/>
</dbReference>
<evidence type="ECO:0000313" key="2">
    <source>
        <dbReference type="EMBL" id="EEF41650.1"/>
    </source>
</evidence>
<evidence type="ECO:0000256" key="1">
    <source>
        <dbReference type="SAM" id="MobiDB-lite"/>
    </source>
</evidence>
<dbReference type="eggNOG" id="ENOG502R28V">
    <property type="taxonomic scope" value="Eukaryota"/>
</dbReference>
<accession>B9S3W9</accession>
<feature type="region of interest" description="Disordered" evidence="1">
    <location>
        <begin position="85"/>
        <end position="127"/>
    </location>
</feature>
<sequence>MKKEKKSSTTSNNKQLPPTVPHQAESCSKQNTIRPRKCKAKHRIADEVKEVADEAGKDPDGEIPNTGPGASGLIISGFGGLGLEGMVGSEDSAGEGTAAPVVGKTGSISGDKLEVGGGEVEEKGGSGKRAGAADIVEYCTCSTSDVKASDEKYAMKITNFAKNDEEEAIK</sequence>
<reference evidence="3" key="1">
    <citation type="journal article" date="2010" name="Nat. Biotechnol.">
        <title>Draft genome sequence of the oilseed species Ricinus communis.</title>
        <authorList>
            <person name="Chan A.P."/>
            <person name="Crabtree J."/>
            <person name="Zhao Q."/>
            <person name="Lorenzi H."/>
            <person name="Orvis J."/>
            <person name="Puiu D."/>
            <person name="Melake-Berhan A."/>
            <person name="Jones K.M."/>
            <person name="Redman J."/>
            <person name="Chen G."/>
            <person name="Cahoon E.B."/>
            <person name="Gedil M."/>
            <person name="Stanke M."/>
            <person name="Haas B.J."/>
            <person name="Wortman J.R."/>
            <person name="Fraser-Liggett C.M."/>
            <person name="Ravel J."/>
            <person name="Rabinowicz P.D."/>
        </authorList>
    </citation>
    <scope>NUCLEOTIDE SEQUENCE [LARGE SCALE GENOMIC DNA]</scope>
    <source>
        <strain evidence="3">cv. Hale</strain>
    </source>
</reference>
<evidence type="ECO:0000313" key="3">
    <source>
        <dbReference type="Proteomes" id="UP000008311"/>
    </source>
</evidence>
<feature type="compositionally biased region" description="Basic and acidic residues" evidence="1">
    <location>
        <begin position="43"/>
        <end position="60"/>
    </location>
</feature>
<feature type="region of interest" description="Disordered" evidence="1">
    <location>
        <begin position="1"/>
        <end position="71"/>
    </location>
</feature>
<proteinExistence type="predicted"/>
<protein>
    <submittedName>
        <fullName evidence="2">Uncharacterized protein</fullName>
    </submittedName>
</protein>
<dbReference type="AlphaFoldDB" id="B9S3W9"/>
<dbReference type="EMBL" id="EQ973863">
    <property type="protein sequence ID" value="EEF41650.1"/>
    <property type="molecule type" value="Genomic_DNA"/>
</dbReference>